<dbReference type="Proteomes" id="UP001631969">
    <property type="component" value="Unassembled WGS sequence"/>
</dbReference>
<comment type="caution">
    <text evidence="1">The sequence shown here is derived from an EMBL/GenBank/DDBJ whole genome shotgun (WGS) entry which is preliminary data.</text>
</comment>
<sequence>MKKPFGLYAELVRKLERVPEAPVRMVLDTDTYNEIDDQFAVVYALLSPEKLKVEALYAAPFFNHMSTGPEDGMERSYEELHQLLERMGRASEGFVYRGSRSYLPDARTPVESEAARDLVRRAMASSAEDPLYVVAIGAITNVASAILMEPAIVDRIVVVWLGGHARHWPVQDEFNQVQDVPAARLIFDCGVSLVQIPCCGVASGLNTTTSEMERYVKGCGAVGDFLMERFYGFREDHFGFSKIMWDMTAIAFLIDPDFIPTHLVHSPVLTDQLTISEDAGRHFIRCAYWVERDNIMRDFFRKLKEYADS</sequence>
<protein>
    <submittedName>
        <fullName evidence="1">Nucleoside hydrolase</fullName>
    </submittedName>
</protein>
<name>A0ACC7P2T5_9BACL</name>
<keyword evidence="1" id="KW-0378">Hydrolase</keyword>
<organism evidence="1 2">
    <name type="scientific">Paenibacillus mesotrionivorans</name>
    <dbReference type="NCBI Taxonomy" id="3160968"/>
    <lineage>
        <taxon>Bacteria</taxon>
        <taxon>Bacillati</taxon>
        <taxon>Bacillota</taxon>
        <taxon>Bacilli</taxon>
        <taxon>Bacillales</taxon>
        <taxon>Paenibacillaceae</taxon>
        <taxon>Paenibacillus</taxon>
    </lineage>
</organism>
<dbReference type="EMBL" id="JBJURJ010000006">
    <property type="protein sequence ID" value="MFM9328617.1"/>
    <property type="molecule type" value="Genomic_DNA"/>
</dbReference>
<keyword evidence="2" id="KW-1185">Reference proteome</keyword>
<gene>
    <name evidence="1" type="ORF">ACI1P1_09990</name>
</gene>
<proteinExistence type="predicted"/>
<accession>A0ACC7P2T5</accession>
<reference evidence="1" key="1">
    <citation type="submission" date="2024-12" db="EMBL/GenBank/DDBJ databases">
        <authorList>
            <person name="Wu N."/>
        </authorList>
    </citation>
    <scope>NUCLEOTIDE SEQUENCE</scope>
    <source>
        <strain evidence="1">P15</strain>
    </source>
</reference>
<evidence type="ECO:0000313" key="1">
    <source>
        <dbReference type="EMBL" id="MFM9328617.1"/>
    </source>
</evidence>
<evidence type="ECO:0000313" key="2">
    <source>
        <dbReference type="Proteomes" id="UP001631969"/>
    </source>
</evidence>